<keyword evidence="2" id="KW-1185">Reference proteome</keyword>
<dbReference type="Proteomes" id="UP000653305">
    <property type="component" value="Unassembled WGS sequence"/>
</dbReference>
<evidence type="ECO:0000313" key="2">
    <source>
        <dbReference type="Proteomes" id="UP000653305"/>
    </source>
</evidence>
<accession>A0A830BAG2</accession>
<sequence length="56" mass="6592">MGRCFVPHMHGPPTQRRPSHLQLIRKGLPIVHMRYQLPAFKLLGSVQNPQRKRKPR</sequence>
<dbReference type="AlphaFoldDB" id="A0A830BAG2"/>
<gene>
    <name evidence="1" type="ORF">PHJA_000444300</name>
</gene>
<organism evidence="1 2">
    <name type="scientific">Phtheirospermum japonicum</name>
    <dbReference type="NCBI Taxonomy" id="374723"/>
    <lineage>
        <taxon>Eukaryota</taxon>
        <taxon>Viridiplantae</taxon>
        <taxon>Streptophyta</taxon>
        <taxon>Embryophyta</taxon>
        <taxon>Tracheophyta</taxon>
        <taxon>Spermatophyta</taxon>
        <taxon>Magnoliopsida</taxon>
        <taxon>eudicotyledons</taxon>
        <taxon>Gunneridae</taxon>
        <taxon>Pentapetalae</taxon>
        <taxon>asterids</taxon>
        <taxon>lamiids</taxon>
        <taxon>Lamiales</taxon>
        <taxon>Orobanchaceae</taxon>
        <taxon>Orobanchaceae incertae sedis</taxon>
        <taxon>Phtheirospermum</taxon>
    </lineage>
</organism>
<comment type="caution">
    <text evidence="1">The sequence shown here is derived from an EMBL/GenBank/DDBJ whole genome shotgun (WGS) entry which is preliminary data.</text>
</comment>
<dbReference type="EMBL" id="BMAC01000055">
    <property type="protein sequence ID" value="GFP83012.1"/>
    <property type="molecule type" value="Genomic_DNA"/>
</dbReference>
<proteinExistence type="predicted"/>
<name>A0A830BAG2_9LAMI</name>
<evidence type="ECO:0000313" key="1">
    <source>
        <dbReference type="EMBL" id="GFP83012.1"/>
    </source>
</evidence>
<reference evidence="1" key="1">
    <citation type="submission" date="2020-07" db="EMBL/GenBank/DDBJ databases">
        <title>Ethylene signaling mediates host invasion by parasitic plants.</title>
        <authorList>
            <person name="Yoshida S."/>
        </authorList>
    </citation>
    <scope>NUCLEOTIDE SEQUENCE</scope>
    <source>
        <strain evidence="1">Okayama</strain>
    </source>
</reference>
<protein>
    <submittedName>
        <fullName evidence="1">Uncharacterized protein</fullName>
    </submittedName>
</protein>